<organism evidence="9 10">
    <name type="scientific">Merdimmobilis hominis</name>
    <dbReference type="NCBI Taxonomy" id="2897707"/>
    <lineage>
        <taxon>Bacteria</taxon>
        <taxon>Bacillati</taxon>
        <taxon>Bacillota</taxon>
        <taxon>Clostridia</taxon>
        <taxon>Eubacteriales</taxon>
        <taxon>Oscillospiraceae</taxon>
        <taxon>Merdimmobilis</taxon>
    </lineage>
</organism>
<dbReference type="HAMAP" id="MF_01974">
    <property type="entry name" value="MetAP_1"/>
    <property type="match status" value="1"/>
</dbReference>
<feature type="binding site" evidence="6">
    <location>
        <position position="169"/>
    </location>
    <ligand>
        <name>a divalent metal cation</name>
        <dbReference type="ChEBI" id="CHEBI:60240"/>
        <label>2</label>
        <note>catalytic</note>
    </ligand>
</feature>
<sequence length="249" mass="26592">MVILKNAHEIEKMSEACRLSNAALWAAEPFMKPGVSTKEIDHVIHQFIVKAGGKPSFLGYGGFPASACISINDQVIHGIPSAKTILKDGDVVSVDVGAYYNGFHGDNAYTFEVGTVSPEAKKLLEVTKESLSLGIAQAKPGNRIGDIGHAIQEYTESFGYGVVREYIGHGVGKDLHEDPEVPNFGNPGRGMRLVPGMTLAIEPMINLSGAGVRQLADGWTVVTKSGSISAHFEHTVLITETGVKILTVH</sequence>
<keyword evidence="5 6" id="KW-0378">Hydrolase</keyword>
<evidence type="ECO:0000256" key="2">
    <source>
        <dbReference type="ARBA" id="ARBA00022438"/>
    </source>
</evidence>
<dbReference type="AlphaFoldDB" id="A0A939BDI5"/>
<feature type="binding site" evidence="6">
    <location>
        <position position="233"/>
    </location>
    <ligand>
        <name>a divalent metal cation</name>
        <dbReference type="ChEBI" id="CHEBI:60240"/>
        <label>2</label>
        <note>catalytic</note>
    </ligand>
</feature>
<dbReference type="PRINTS" id="PR00599">
    <property type="entry name" value="MAPEPTIDASE"/>
</dbReference>
<reference evidence="9" key="2">
    <citation type="journal article" date="2021" name="Sci. Rep.">
        <title>The distribution of antibiotic resistance genes in chicken gut microbiota commensals.</title>
        <authorList>
            <person name="Juricova H."/>
            <person name="Matiasovicova J."/>
            <person name="Kubasova T."/>
            <person name="Cejkova D."/>
            <person name="Rychlik I."/>
        </authorList>
    </citation>
    <scope>NUCLEOTIDE SEQUENCE</scope>
    <source>
        <strain evidence="9">An559</strain>
    </source>
</reference>
<dbReference type="PANTHER" id="PTHR43330">
    <property type="entry name" value="METHIONINE AMINOPEPTIDASE"/>
    <property type="match status" value="1"/>
</dbReference>
<dbReference type="RefSeq" id="WP_204446698.1">
    <property type="nucleotide sequence ID" value="NZ_JACJKY010000011.1"/>
</dbReference>
<dbReference type="EC" id="3.4.11.18" evidence="6 7"/>
<keyword evidence="2 6" id="KW-0031">Aminopeptidase</keyword>
<keyword evidence="10" id="KW-1185">Reference proteome</keyword>
<dbReference type="GO" id="GO:0070006">
    <property type="term" value="F:metalloaminopeptidase activity"/>
    <property type="evidence" value="ECO:0007669"/>
    <property type="project" value="UniProtKB-UniRule"/>
</dbReference>
<dbReference type="SUPFAM" id="SSF55920">
    <property type="entry name" value="Creatinase/aminopeptidase"/>
    <property type="match status" value="1"/>
</dbReference>
<feature type="binding site" evidence="6">
    <location>
        <position position="77"/>
    </location>
    <ligand>
        <name>substrate</name>
    </ligand>
</feature>
<dbReference type="InterPro" id="IPR036005">
    <property type="entry name" value="Creatinase/aminopeptidase-like"/>
</dbReference>
<dbReference type="Gene3D" id="3.90.230.10">
    <property type="entry name" value="Creatinase/methionine aminopeptidase superfamily"/>
    <property type="match status" value="1"/>
</dbReference>
<keyword evidence="4 6" id="KW-0479">Metal-binding</keyword>
<dbReference type="EMBL" id="JACJKY010000011">
    <property type="protein sequence ID" value="MBM6921114.1"/>
    <property type="molecule type" value="Genomic_DNA"/>
</dbReference>
<feature type="binding site" evidence="6">
    <location>
        <position position="95"/>
    </location>
    <ligand>
        <name>a divalent metal cation</name>
        <dbReference type="ChEBI" id="CHEBI:60240"/>
        <label>1</label>
    </ligand>
</feature>
<dbReference type="CDD" id="cd01086">
    <property type="entry name" value="MetAP1"/>
    <property type="match status" value="1"/>
</dbReference>
<evidence type="ECO:0000256" key="3">
    <source>
        <dbReference type="ARBA" id="ARBA00022670"/>
    </source>
</evidence>
<dbReference type="PANTHER" id="PTHR43330:SF27">
    <property type="entry name" value="METHIONINE AMINOPEPTIDASE"/>
    <property type="match status" value="1"/>
</dbReference>
<dbReference type="PROSITE" id="PS00680">
    <property type="entry name" value="MAP_1"/>
    <property type="match status" value="1"/>
</dbReference>
<dbReference type="InterPro" id="IPR000994">
    <property type="entry name" value="Pept_M24"/>
</dbReference>
<dbReference type="GO" id="GO:0004239">
    <property type="term" value="F:initiator methionyl aminopeptidase activity"/>
    <property type="evidence" value="ECO:0007669"/>
    <property type="project" value="UniProtKB-UniRule"/>
</dbReference>
<feature type="binding site" evidence="6">
    <location>
        <position position="176"/>
    </location>
    <ligand>
        <name>substrate</name>
    </ligand>
</feature>
<evidence type="ECO:0000256" key="4">
    <source>
        <dbReference type="ARBA" id="ARBA00022723"/>
    </source>
</evidence>
<keyword evidence="3 6" id="KW-0645">Protease</keyword>
<comment type="caution">
    <text evidence="9">The sequence shown here is derived from an EMBL/GenBank/DDBJ whole genome shotgun (WGS) entry which is preliminary data.</text>
</comment>
<feature type="domain" description="Peptidase M24" evidence="8">
    <location>
        <begin position="11"/>
        <end position="240"/>
    </location>
</feature>
<name>A0A939BDI5_9FIRM</name>
<comment type="catalytic activity">
    <reaction evidence="6 7">
        <text>Release of N-terminal amino acids, preferentially methionine, from peptides and arylamides.</text>
        <dbReference type="EC" id="3.4.11.18"/>
    </reaction>
</comment>
<proteinExistence type="inferred from homology"/>
<dbReference type="Proteomes" id="UP000774750">
    <property type="component" value="Unassembled WGS sequence"/>
</dbReference>
<comment type="function">
    <text evidence="1 6">Removes the N-terminal methionine from nascent proteins. The N-terminal methionine is often cleaved when the second residue in the primary sequence is small and uncharged (Met-Ala-, Cys, Gly, Pro, Ser, Thr, or Val). Requires deformylation of the N(alpha)-formylated initiator methionine before it can be hydrolyzed.</text>
</comment>
<evidence type="ECO:0000259" key="8">
    <source>
        <dbReference type="Pfam" id="PF00557"/>
    </source>
</evidence>
<feature type="binding site" evidence="6">
    <location>
        <position position="106"/>
    </location>
    <ligand>
        <name>a divalent metal cation</name>
        <dbReference type="ChEBI" id="CHEBI:60240"/>
        <label>2</label>
        <note>catalytic</note>
    </ligand>
</feature>
<comment type="subunit">
    <text evidence="6">Monomer.</text>
</comment>
<dbReference type="InterPro" id="IPR001714">
    <property type="entry name" value="Pept_M24_MAP"/>
</dbReference>
<evidence type="ECO:0000256" key="1">
    <source>
        <dbReference type="ARBA" id="ARBA00002521"/>
    </source>
</evidence>
<evidence type="ECO:0000256" key="6">
    <source>
        <dbReference type="HAMAP-Rule" id="MF_01974"/>
    </source>
</evidence>
<gene>
    <name evidence="6 9" type="primary">map</name>
    <name evidence="9" type="ORF">H6A12_08105</name>
</gene>
<comment type="cofactor">
    <cofactor evidence="6">
        <name>Co(2+)</name>
        <dbReference type="ChEBI" id="CHEBI:48828"/>
    </cofactor>
    <cofactor evidence="6">
        <name>Zn(2+)</name>
        <dbReference type="ChEBI" id="CHEBI:29105"/>
    </cofactor>
    <cofactor evidence="6">
        <name>Mn(2+)</name>
        <dbReference type="ChEBI" id="CHEBI:29035"/>
    </cofactor>
    <cofactor evidence="6">
        <name>Fe(2+)</name>
        <dbReference type="ChEBI" id="CHEBI:29033"/>
    </cofactor>
    <text evidence="6">Binds 2 divalent metal cations per subunit. Has a high-affinity and a low affinity metal-binding site. The true nature of the physiological cofactor is under debate. The enzyme is active with cobalt, zinc, manganese or divalent iron ions. Most likely, methionine aminopeptidases function as mononuclear Fe(2+)-metalloproteases under physiological conditions, and the catalytically relevant metal-binding site has been assigned to the histidine-containing high-affinity site.</text>
</comment>
<dbReference type="GO" id="GO:0006508">
    <property type="term" value="P:proteolysis"/>
    <property type="evidence" value="ECO:0007669"/>
    <property type="project" value="UniProtKB-KW"/>
</dbReference>
<accession>A0A939BDI5</accession>
<evidence type="ECO:0000313" key="9">
    <source>
        <dbReference type="EMBL" id="MBM6921114.1"/>
    </source>
</evidence>
<evidence type="ECO:0000256" key="7">
    <source>
        <dbReference type="RuleBase" id="RU003653"/>
    </source>
</evidence>
<reference evidence="9" key="1">
    <citation type="submission" date="2020-08" db="EMBL/GenBank/DDBJ databases">
        <authorList>
            <person name="Cejkova D."/>
            <person name="Kubasova T."/>
            <person name="Jahodarova E."/>
            <person name="Rychlik I."/>
        </authorList>
    </citation>
    <scope>NUCLEOTIDE SEQUENCE</scope>
    <source>
        <strain evidence="9">An559</strain>
    </source>
</reference>
<evidence type="ECO:0000256" key="5">
    <source>
        <dbReference type="ARBA" id="ARBA00022801"/>
    </source>
</evidence>
<feature type="binding site" evidence="6">
    <location>
        <position position="106"/>
    </location>
    <ligand>
        <name>a divalent metal cation</name>
        <dbReference type="ChEBI" id="CHEBI:60240"/>
        <label>1</label>
    </ligand>
</feature>
<dbReference type="NCBIfam" id="TIGR00500">
    <property type="entry name" value="met_pdase_I"/>
    <property type="match status" value="1"/>
</dbReference>
<dbReference type="GO" id="GO:0046872">
    <property type="term" value="F:metal ion binding"/>
    <property type="evidence" value="ECO:0007669"/>
    <property type="project" value="UniProtKB-UniRule"/>
</dbReference>
<dbReference type="GO" id="GO:0005829">
    <property type="term" value="C:cytosol"/>
    <property type="evidence" value="ECO:0007669"/>
    <property type="project" value="TreeGrafter"/>
</dbReference>
<feature type="binding site" evidence="6">
    <location>
        <position position="233"/>
    </location>
    <ligand>
        <name>a divalent metal cation</name>
        <dbReference type="ChEBI" id="CHEBI:60240"/>
        <label>1</label>
    </ligand>
</feature>
<protein>
    <recommendedName>
        <fullName evidence="6 7">Methionine aminopeptidase</fullName>
        <shortName evidence="6">MAP</shortName>
        <shortName evidence="6">MetAP</shortName>
        <ecNumber evidence="6 7">3.4.11.18</ecNumber>
    </recommendedName>
    <alternativeName>
        <fullName evidence="6">Peptidase M</fullName>
    </alternativeName>
</protein>
<feature type="binding site" evidence="6">
    <location>
        <position position="202"/>
    </location>
    <ligand>
        <name>a divalent metal cation</name>
        <dbReference type="ChEBI" id="CHEBI:60240"/>
        <label>2</label>
        <note>catalytic</note>
    </ligand>
</feature>
<comment type="similarity">
    <text evidence="6">Belongs to the peptidase M24A family. Methionine aminopeptidase type 1 subfamily.</text>
</comment>
<dbReference type="InterPro" id="IPR002467">
    <property type="entry name" value="Pept_M24A_MAP1"/>
</dbReference>
<dbReference type="Pfam" id="PF00557">
    <property type="entry name" value="Peptidase_M24"/>
    <property type="match status" value="1"/>
</dbReference>
<evidence type="ECO:0000313" key="10">
    <source>
        <dbReference type="Proteomes" id="UP000774750"/>
    </source>
</evidence>